<dbReference type="InterPro" id="IPR009030">
    <property type="entry name" value="Growth_fac_rcpt_cys_sf"/>
</dbReference>
<dbReference type="Gene3D" id="2.10.50.10">
    <property type="entry name" value="Tumor Necrosis Factor Receptor, subunit A, domain 2"/>
    <property type="match status" value="3"/>
</dbReference>
<dbReference type="SMART" id="SM01411">
    <property type="entry name" value="Ephrin_rec_like"/>
    <property type="match status" value="5"/>
</dbReference>
<keyword evidence="1" id="KW-0812">Transmembrane</keyword>
<dbReference type="InterPro" id="IPR023393">
    <property type="entry name" value="START-like_dom_sf"/>
</dbReference>
<keyword evidence="3" id="KW-1185">Reference proteome</keyword>
<feature type="transmembrane region" description="Helical" evidence="1">
    <location>
        <begin position="552"/>
        <end position="575"/>
    </location>
</feature>
<evidence type="ECO:0000313" key="3">
    <source>
        <dbReference type="Proteomes" id="UP001165085"/>
    </source>
</evidence>
<feature type="transmembrane region" description="Helical" evidence="1">
    <location>
        <begin position="748"/>
        <end position="769"/>
    </location>
</feature>
<organism evidence="2 3">
    <name type="scientific">Triparma strigata</name>
    <dbReference type="NCBI Taxonomy" id="1606541"/>
    <lineage>
        <taxon>Eukaryota</taxon>
        <taxon>Sar</taxon>
        <taxon>Stramenopiles</taxon>
        <taxon>Ochrophyta</taxon>
        <taxon>Bolidophyceae</taxon>
        <taxon>Parmales</taxon>
        <taxon>Triparmaceae</taxon>
        <taxon>Triparma</taxon>
    </lineage>
</organism>
<dbReference type="OrthoDB" id="413581at2759"/>
<gene>
    <name evidence="2" type="ORF">TrST_g6501</name>
</gene>
<comment type="caution">
    <text evidence="2">The sequence shown here is derived from an EMBL/GenBank/DDBJ whole genome shotgun (WGS) entry which is preliminary data.</text>
</comment>
<dbReference type="EMBL" id="BRXY01000223">
    <property type="protein sequence ID" value="GMH78510.1"/>
    <property type="molecule type" value="Genomic_DNA"/>
</dbReference>
<dbReference type="PANTHER" id="PTHR11319:SF35">
    <property type="entry name" value="OUTER MEMBRANE PROTEIN PMPC-RELATED"/>
    <property type="match status" value="1"/>
</dbReference>
<dbReference type="SUPFAM" id="SSF55961">
    <property type="entry name" value="Bet v1-like"/>
    <property type="match status" value="1"/>
</dbReference>
<reference evidence="3" key="1">
    <citation type="journal article" date="2023" name="Commun. Biol.">
        <title>Genome analysis of Parmales, the sister group of diatoms, reveals the evolutionary specialization of diatoms from phago-mixotrophs to photoautotrophs.</title>
        <authorList>
            <person name="Ban H."/>
            <person name="Sato S."/>
            <person name="Yoshikawa S."/>
            <person name="Yamada K."/>
            <person name="Nakamura Y."/>
            <person name="Ichinomiya M."/>
            <person name="Sato N."/>
            <person name="Blanc-Mathieu R."/>
            <person name="Endo H."/>
            <person name="Kuwata A."/>
            <person name="Ogata H."/>
        </authorList>
    </citation>
    <scope>NUCLEOTIDE SEQUENCE [LARGE SCALE GENOMIC DNA]</scope>
    <source>
        <strain evidence="3">NIES 3701</strain>
    </source>
</reference>
<proteinExistence type="predicted"/>
<dbReference type="AlphaFoldDB" id="A0A9W7AYX5"/>
<feature type="transmembrane region" description="Helical" evidence="1">
    <location>
        <begin position="403"/>
        <end position="421"/>
    </location>
</feature>
<dbReference type="SUPFAM" id="SSF57184">
    <property type="entry name" value="Growth factor receptor domain"/>
    <property type="match status" value="2"/>
</dbReference>
<protein>
    <recommendedName>
        <fullName evidence="4">Tyrosine-protein kinase ephrin type A/B receptor-like domain-containing protein</fullName>
    </recommendedName>
</protein>
<keyword evidence="1" id="KW-1133">Transmembrane helix</keyword>
<dbReference type="Proteomes" id="UP001165085">
    <property type="component" value="Unassembled WGS sequence"/>
</dbReference>
<feature type="transmembrane region" description="Helical" evidence="1">
    <location>
        <begin position="605"/>
        <end position="624"/>
    </location>
</feature>
<dbReference type="PANTHER" id="PTHR11319">
    <property type="entry name" value="G PROTEIN-COUPLED RECEPTOR-RELATED"/>
    <property type="match status" value="1"/>
</dbReference>
<dbReference type="Gene3D" id="3.30.530.20">
    <property type="match status" value="1"/>
</dbReference>
<feature type="transmembrane region" description="Helical" evidence="1">
    <location>
        <begin position="481"/>
        <end position="503"/>
    </location>
</feature>
<evidence type="ECO:0008006" key="4">
    <source>
        <dbReference type="Google" id="ProtNLM"/>
    </source>
</evidence>
<sequence length="1085" mass="119191">MCVAGKFSSFGGWYDCFECTSGTYSLAGAAECTSCEAAKSSSSDFSSCEDCAAGEYGDGGPCATCPQGKYSTPASASCTTCQVGRYAGAGQGECTLCGQGKYLNSTGAVAETQCKVCAIGKYNDIPGLGTTCPDCQKGKFAAATGYALCKDCVTGTYASEVGSAECLQCQKGSHSNSTGAATCSKCEEGKFTDYDGAVVCQVCPQHMELSEDEQTCVCLDTFVTKVDGSCTCKAGETLVDGECVPCEDGRYKDRPGTESCTICDTDAIRGAFNTLPGIPKTSFESCACGLGKFREPSDEDNPEKVLDSICKHCSEINLSDGVNCSKVGLTLATLPLKDGYWRSSPDSHNIVECQPEASCVHPPNTTDLCTIGHKGPICSVCEEGYNKNALEVCEPCSPAGASIGFYAICAILALATLYLVIRKIYGTIANCREEIQKTTADDKHWSKRLKTKAKILTSFYQIVSKFPSTLAIRYPDFYRGFTTAVSTIFNFNIVGLISLGCFIPQSIYGFYGSLFITTITPIVLSVLLFFMTDRQKRNLDPYAANQLTASRFGLFYGFTYLIFASTSTMAFTTFLCTTYGDDETSYLIADRSINCDSDFHKKVEIFSIIMILIYPIGITTLYSYKLWEHQAEIKNAEKRDSNQNIQNISFLWRDYRPEFWWFEIYECFRRLSFTGMLVIFEPGSPPQLCFSMILALVSLIMYANNQPFEKAEENTLAQISTVSIFLTLLAGILITLKESLSEEFSAQLGALLVITNMLVFAMVGAGVLFKPIFKIITKFNEKHIHDAPLKNMGPEVAYSVDLFIDYFKRLAESDANEAGWKPLEVKDWNGKKKKIKEWLEETGAKADWRCADGNGPIDQARIKYVVDADIETMMSAISSIKNTHSMTVGSFMYILDKGEDWRQVYRAIKLPWPFRQRDVVYTEHTRWEPGADVLVCCRSSRELSDSTSELSVKAGRMRAEMRMGGYRLRGIGSGKTEIVCLIDLALGGSFAIGYLHRHMAQNYLKGVVDMHRKFAEASKRDGAVSEPPPPLPFLPKVLAAAVNPMLAGSRNTDSSADDDLNIEMGRMIKKKASKVDDDENNIVVL</sequence>
<feature type="transmembrane region" description="Helical" evidence="1">
    <location>
        <begin position="688"/>
        <end position="704"/>
    </location>
</feature>
<feature type="transmembrane region" description="Helical" evidence="1">
    <location>
        <begin position="716"/>
        <end position="736"/>
    </location>
</feature>
<evidence type="ECO:0000313" key="2">
    <source>
        <dbReference type="EMBL" id="GMH78510.1"/>
    </source>
</evidence>
<evidence type="ECO:0000256" key="1">
    <source>
        <dbReference type="SAM" id="Phobius"/>
    </source>
</evidence>
<accession>A0A9W7AYX5</accession>
<keyword evidence="1" id="KW-0472">Membrane</keyword>
<feature type="transmembrane region" description="Helical" evidence="1">
    <location>
        <begin position="509"/>
        <end position="531"/>
    </location>
</feature>
<name>A0A9W7AYX5_9STRA</name>